<feature type="region of interest" description="Disordered" evidence="1">
    <location>
        <begin position="1"/>
        <end position="39"/>
    </location>
</feature>
<proteinExistence type="predicted"/>
<gene>
    <name evidence="2" type="ORF">COLO4_37690</name>
</gene>
<name>A0A1R3FZZ2_9ROSI</name>
<dbReference type="AlphaFoldDB" id="A0A1R3FZZ2"/>
<keyword evidence="3" id="KW-1185">Reference proteome</keyword>
<organism evidence="2 3">
    <name type="scientific">Corchorus olitorius</name>
    <dbReference type="NCBI Taxonomy" id="93759"/>
    <lineage>
        <taxon>Eukaryota</taxon>
        <taxon>Viridiplantae</taxon>
        <taxon>Streptophyta</taxon>
        <taxon>Embryophyta</taxon>
        <taxon>Tracheophyta</taxon>
        <taxon>Spermatophyta</taxon>
        <taxon>Magnoliopsida</taxon>
        <taxon>eudicotyledons</taxon>
        <taxon>Gunneridae</taxon>
        <taxon>Pentapetalae</taxon>
        <taxon>rosids</taxon>
        <taxon>malvids</taxon>
        <taxon>Malvales</taxon>
        <taxon>Malvaceae</taxon>
        <taxon>Grewioideae</taxon>
        <taxon>Apeibeae</taxon>
        <taxon>Corchorus</taxon>
    </lineage>
</organism>
<evidence type="ECO:0000313" key="3">
    <source>
        <dbReference type="Proteomes" id="UP000187203"/>
    </source>
</evidence>
<evidence type="ECO:0000313" key="2">
    <source>
        <dbReference type="EMBL" id="OMO51398.1"/>
    </source>
</evidence>
<dbReference type="Proteomes" id="UP000187203">
    <property type="component" value="Unassembled WGS sequence"/>
</dbReference>
<comment type="caution">
    <text evidence="2">The sequence shown here is derived from an EMBL/GenBank/DDBJ whole genome shotgun (WGS) entry which is preliminary data.</text>
</comment>
<sequence>MKIEENTPTSLKPKHPKQNTSIPANPPSTHPRNPVAAHL</sequence>
<protein>
    <submittedName>
        <fullName evidence="2">Uncharacterized protein</fullName>
    </submittedName>
</protein>
<reference evidence="3" key="1">
    <citation type="submission" date="2013-09" db="EMBL/GenBank/DDBJ databases">
        <title>Corchorus olitorius genome sequencing.</title>
        <authorList>
            <person name="Alam M."/>
            <person name="Haque M.S."/>
            <person name="Islam M.S."/>
            <person name="Emdad E.M."/>
            <person name="Islam M.M."/>
            <person name="Ahmed B."/>
            <person name="Halim A."/>
            <person name="Hossen Q.M.M."/>
            <person name="Hossain M.Z."/>
            <person name="Ahmed R."/>
            <person name="Khan M.M."/>
            <person name="Islam R."/>
            <person name="Rashid M.M."/>
            <person name="Khan S.A."/>
            <person name="Rahman M.S."/>
            <person name="Alam M."/>
            <person name="Yahiya A.S."/>
            <person name="Khan M.S."/>
            <person name="Azam M.S."/>
            <person name="Haque T."/>
            <person name="Lashkar M.Z.H."/>
            <person name="Akhand A.I."/>
            <person name="Morshed G."/>
            <person name="Roy S."/>
            <person name="Uddin K.S."/>
            <person name="Rabeya T."/>
            <person name="Hossain A.S."/>
            <person name="Chowdhury A."/>
            <person name="Snigdha A.R."/>
            <person name="Mortoza M.S."/>
            <person name="Matin S.A."/>
            <person name="Hoque S.M.E."/>
            <person name="Islam M.K."/>
            <person name="Roy D.K."/>
            <person name="Haider R."/>
            <person name="Moosa M.M."/>
            <person name="Elias S.M."/>
            <person name="Hasan A.M."/>
            <person name="Jahan S."/>
            <person name="Shafiuddin M."/>
            <person name="Mahmood N."/>
            <person name="Shommy N.S."/>
        </authorList>
    </citation>
    <scope>NUCLEOTIDE SEQUENCE [LARGE SCALE GENOMIC DNA]</scope>
    <source>
        <strain evidence="3">cv. O-4</strain>
    </source>
</reference>
<feature type="compositionally biased region" description="Polar residues" evidence="1">
    <location>
        <begin position="1"/>
        <end position="10"/>
    </location>
</feature>
<accession>A0A1R3FZZ2</accession>
<evidence type="ECO:0000256" key="1">
    <source>
        <dbReference type="SAM" id="MobiDB-lite"/>
    </source>
</evidence>
<dbReference type="EMBL" id="AWUE01024188">
    <property type="protein sequence ID" value="OMO51398.1"/>
    <property type="molecule type" value="Genomic_DNA"/>
</dbReference>